<dbReference type="GO" id="GO:0032259">
    <property type="term" value="P:methylation"/>
    <property type="evidence" value="ECO:0007669"/>
    <property type="project" value="UniProtKB-KW"/>
</dbReference>
<accession>A0A5B1LIP6</accession>
<name>A0A5B1LIP6_9ACTN</name>
<dbReference type="RefSeq" id="WP_149728773.1">
    <property type="nucleotide sequence ID" value="NZ_VUJV01000003.1"/>
</dbReference>
<reference evidence="3 4" key="2">
    <citation type="submission" date="2019-09" db="EMBL/GenBank/DDBJ databases">
        <authorList>
            <person name="Jin C."/>
        </authorList>
    </citation>
    <scope>NUCLEOTIDE SEQUENCE [LARGE SCALE GENOMIC DNA]</scope>
    <source>
        <strain evidence="3 4">BN130099</strain>
    </source>
</reference>
<dbReference type="InterPro" id="IPR029063">
    <property type="entry name" value="SAM-dependent_MTases_sf"/>
</dbReference>
<keyword evidence="1" id="KW-0489">Methyltransferase</keyword>
<protein>
    <submittedName>
        <fullName evidence="3">Cephalosporin hydroxylase</fullName>
    </submittedName>
</protein>
<evidence type="ECO:0000313" key="4">
    <source>
        <dbReference type="Proteomes" id="UP000325003"/>
    </source>
</evidence>
<comment type="caution">
    <text evidence="3">The sequence shown here is derived from an EMBL/GenBank/DDBJ whole genome shotgun (WGS) entry which is preliminary data.</text>
</comment>
<evidence type="ECO:0000256" key="2">
    <source>
        <dbReference type="ARBA" id="ARBA00022679"/>
    </source>
</evidence>
<proteinExistence type="predicted"/>
<gene>
    <name evidence="3" type="ORF">F0U44_13470</name>
</gene>
<reference evidence="3 4" key="1">
    <citation type="submission" date="2019-09" db="EMBL/GenBank/DDBJ databases">
        <title>Nocardioides panacisoli sp. nov., isolated from the soil of a ginseng field.</title>
        <authorList>
            <person name="Cho C."/>
        </authorList>
    </citation>
    <scope>NUCLEOTIDE SEQUENCE [LARGE SCALE GENOMIC DNA]</scope>
    <source>
        <strain evidence="3 4">BN130099</strain>
    </source>
</reference>
<keyword evidence="4" id="KW-1185">Reference proteome</keyword>
<dbReference type="GO" id="GO:0008610">
    <property type="term" value="P:lipid biosynthetic process"/>
    <property type="evidence" value="ECO:0007669"/>
    <property type="project" value="InterPro"/>
</dbReference>
<dbReference type="GO" id="GO:0071770">
    <property type="term" value="P:DIM/DIP cell wall layer assembly"/>
    <property type="evidence" value="ECO:0007669"/>
    <property type="project" value="TreeGrafter"/>
</dbReference>
<dbReference type="SUPFAM" id="SSF53335">
    <property type="entry name" value="S-adenosyl-L-methionine-dependent methyltransferases"/>
    <property type="match status" value="1"/>
</dbReference>
<evidence type="ECO:0000256" key="1">
    <source>
        <dbReference type="ARBA" id="ARBA00022603"/>
    </source>
</evidence>
<dbReference type="GO" id="GO:0008168">
    <property type="term" value="F:methyltransferase activity"/>
    <property type="evidence" value="ECO:0007669"/>
    <property type="project" value="UniProtKB-KW"/>
</dbReference>
<sequence>MADATSDPIAQFQEERREFVDGYAGDAAWQKQSIDWVTRAFGQKYMYNFDWLGRPVIQFPADIVAYQEVVWAVKPDLIIETGIAHGGSLVLSASLLAMLDYADAVAEGTTLDPANPKRKVLGVDIDIRDHNRAQIESHPMSSRIEMFQGSSVTDEMAAKVAEYAKGCQTVLVSLDSMHTHEHVAKELGYYAPLVSPGSYCLVFDTIVEDMDDSVFPDRPWSQGDNPKTAVWEFLKENPDFEIDQDINQKLLISAVPDGWLRRKA</sequence>
<dbReference type="PANTHER" id="PTHR40048">
    <property type="entry name" value="RHAMNOSYL O-METHYLTRANSFERASE"/>
    <property type="match status" value="1"/>
</dbReference>
<dbReference type="EMBL" id="VUJV01000003">
    <property type="protein sequence ID" value="KAA1419439.1"/>
    <property type="molecule type" value="Genomic_DNA"/>
</dbReference>
<evidence type="ECO:0000313" key="3">
    <source>
        <dbReference type="EMBL" id="KAA1419439.1"/>
    </source>
</evidence>
<dbReference type="Proteomes" id="UP000325003">
    <property type="component" value="Unassembled WGS sequence"/>
</dbReference>
<dbReference type="PANTHER" id="PTHR40048:SF1">
    <property type="entry name" value="RHAMNOSYL O-METHYLTRANSFERASE"/>
    <property type="match status" value="1"/>
</dbReference>
<dbReference type="Gene3D" id="3.40.50.150">
    <property type="entry name" value="Vaccinia Virus protein VP39"/>
    <property type="match status" value="1"/>
</dbReference>
<dbReference type="GO" id="GO:0005886">
    <property type="term" value="C:plasma membrane"/>
    <property type="evidence" value="ECO:0007669"/>
    <property type="project" value="TreeGrafter"/>
</dbReference>
<dbReference type="AlphaFoldDB" id="A0A5B1LIP6"/>
<organism evidence="3 4">
    <name type="scientific">Nocardioides humilatus</name>
    <dbReference type="NCBI Taxonomy" id="2607660"/>
    <lineage>
        <taxon>Bacteria</taxon>
        <taxon>Bacillati</taxon>
        <taxon>Actinomycetota</taxon>
        <taxon>Actinomycetes</taxon>
        <taxon>Propionibacteriales</taxon>
        <taxon>Nocardioidaceae</taxon>
        <taxon>Nocardioides</taxon>
    </lineage>
</organism>
<dbReference type="InterPro" id="IPR007072">
    <property type="entry name" value="RNMT_CmcI"/>
</dbReference>
<dbReference type="Pfam" id="PF04989">
    <property type="entry name" value="RMNT_CmcI"/>
    <property type="match status" value="1"/>
</dbReference>
<keyword evidence="2" id="KW-0808">Transferase</keyword>